<proteinExistence type="predicted"/>
<feature type="region of interest" description="Disordered" evidence="1">
    <location>
        <begin position="59"/>
        <end position="84"/>
    </location>
</feature>
<organism evidence="2">
    <name type="scientific">uncultured Caudovirales phage</name>
    <dbReference type="NCBI Taxonomy" id="2100421"/>
    <lineage>
        <taxon>Viruses</taxon>
        <taxon>Duplodnaviria</taxon>
        <taxon>Heunggongvirae</taxon>
        <taxon>Uroviricota</taxon>
        <taxon>Caudoviricetes</taxon>
        <taxon>Peduoviridae</taxon>
        <taxon>Maltschvirus</taxon>
        <taxon>Maltschvirus maltsch</taxon>
    </lineage>
</organism>
<dbReference type="EMBL" id="LR796413">
    <property type="protein sequence ID" value="CAB4142414.1"/>
    <property type="molecule type" value="Genomic_DNA"/>
</dbReference>
<evidence type="ECO:0000256" key="1">
    <source>
        <dbReference type="SAM" id="MobiDB-lite"/>
    </source>
</evidence>
<name>A0A6J5M6R5_9CAUD</name>
<evidence type="ECO:0000313" key="2">
    <source>
        <dbReference type="EMBL" id="CAB4142414.1"/>
    </source>
</evidence>
<reference evidence="2" key="1">
    <citation type="submission" date="2020-04" db="EMBL/GenBank/DDBJ databases">
        <authorList>
            <person name="Chiriac C."/>
            <person name="Salcher M."/>
            <person name="Ghai R."/>
            <person name="Kavagutti S V."/>
        </authorList>
    </citation>
    <scope>NUCLEOTIDE SEQUENCE</scope>
</reference>
<gene>
    <name evidence="2" type="ORF">UFOVP452_10</name>
</gene>
<accession>A0A6J5M6R5</accession>
<protein>
    <submittedName>
        <fullName evidence="2">Uncharacterized protein</fullName>
    </submittedName>
</protein>
<sequence>MTRFVNINTPAAEKYAGKRTVESAARMGDGYRGRKVYGSQSDARLGSYGVYSVGYEPSDAGRAGKAAKPTQSSRIDMMDGERDY</sequence>